<organism evidence="3 4">
    <name type="scientific">Paraburkholderia monticola</name>
    <dbReference type="NCBI Taxonomy" id="1399968"/>
    <lineage>
        <taxon>Bacteria</taxon>
        <taxon>Pseudomonadati</taxon>
        <taxon>Pseudomonadota</taxon>
        <taxon>Betaproteobacteria</taxon>
        <taxon>Burkholderiales</taxon>
        <taxon>Burkholderiaceae</taxon>
        <taxon>Paraburkholderia</taxon>
    </lineage>
</organism>
<feature type="domain" description="Glycosyl transferase family 1" evidence="1">
    <location>
        <begin position="188"/>
        <end position="326"/>
    </location>
</feature>
<evidence type="ECO:0000313" key="4">
    <source>
        <dbReference type="Proteomes" id="UP000075613"/>
    </source>
</evidence>
<keyword evidence="4" id="KW-1185">Reference proteome</keyword>
<protein>
    <recommendedName>
        <fullName evidence="5">Glycosyltransferase</fullName>
    </recommendedName>
</protein>
<dbReference type="Proteomes" id="UP000075613">
    <property type="component" value="Unassembled WGS sequence"/>
</dbReference>
<accession>A0A149PGI1</accession>
<dbReference type="GO" id="GO:0016757">
    <property type="term" value="F:glycosyltransferase activity"/>
    <property type="evidence" value="ECO:0007669"/>
    <property type="project" value="InterPro"/>
</dbReference>
<dbReference type="PANTHER" id="PTHR12526:SF630">
    <property type="entry name" value="GLYCOSYLTRANSFERASE"/>
    <property type="match status" value="1"/>
</dbReference>
<dbReference type="InterPro" id="IPR001296">
    <property type="entry name" value="Glyco_trans_1"/>
</dbReference>
<dbReference type="OrthoDB" id="570545at2"/>
<reference evidence="3 4" key="1">
    <citation type="journal article" date="2015" name="Int. J. Syst. Evol. Microbiol.">
        <title>Burkholderia monticola sp. nov., isolated from mountain soil.</title>
        <authorList>
            <person name="Baek I."/>
            <person name="Seo B."/>
            <person name="Lee I."/>
            <person name="Yi H."/>
            <person name="Chun J."/>
        </authorList>
    </citation>
    <scope>NUCLEOTIDE SEQUENCE [LARGE SCALE GENOMIC DNA]</scope>
    <source>
        <strain evidence="3 4">JC2948</strain>
    </source>
</reference>
<dbReference type="PANTHER" id="PTHR12526">
    <property type="entry name" value="GLYCOSYLTRANSFERASE"/>
    <property type="match status" value="1"/>
</dbReference>
<comment type="caution">
    <text evidence="3">The sequence shown here is derived from an EMBL/GenBank/DDBJ whole genome shotgun (WGS) entry which is preliminary data.</text>
</comment>
<dbReference type="Pfam" id="PF13439">
    <property type="entry name" value="Glyco_transf_4"/>
    <property type="match status" value="1"/>
</dbReference>
<dbReference type="InterPro" id="IPR028098">
    <property type="entry name" value="Glyco_trans_4-like_N"/>
</dbReference>
<sequence>MTNALFLMQDLRGGGAELVTLNVVSGIIARGGKARIHTFSEKRTDHALPENLARVGKSVFPASGGSATSLWRALRGASVIVGSLEIKTHLAAVLFGAIFRKPVVLWLHKDLVVFLESKGALQRVVYKALFGLNLRFSQQTITVSEGVAKRLRSMFPAHASRIVCIYNPIDIPRIDSHMADALEAPPWMKKPFVLSVGRLTREKGFDLLIHAFAQLSKRVPGVDLVILGQGNEREALERLTNELGIADRVHLPGFTSPHHAMARASLFVTSSRFEGLSLVLIEALYHGARIVSTDCPVGPREVLDGGRYGVLTANEAINELADAMVRELTTSDADGAKETRRARAKSFSFDRILPEWERLLNNV</sequence>
<name>A0A149PGI1_9BURK</name>
<evidence type="ECO:0000259" key="2">
    <source>
        <dbReference type="Pfam" id="PF13439"/>
    </source>
</evidence>
<dbReference type="AlphaFoldDB" id="A0A149PGI1"/>
<dbReference type="CDD" id="cd03811">
    <property type="entry name" value="GT4_GT28_WabH-like"/>
    <property type="match status" value="1"/>
</dbReference>
<evidence type="ECO:0000259" key="1">
    <source>
        <dbReference type="Pfam" id="PF00534"/>
    </source>
</evidence>
<dbReference type="Pfam" id="PF00534">
    <property type="entry name" value="Glycos_transf_1"/>
    <property type="match status" value="1"/>
</dbReference>
<gene>
    <name evidence="3" type="ORF">CI15_26940</name>
</gene>
<dbReference type="STRING" id="1399968.CI15_26940"/>
<dbReference type="RefSeq" id="WP_062133734.1">
    <property type="nucleotide sequence ID" value="NZ_LRBG01000037.1"/>
</dbReference>
<dbReference type="SUPFAM" id="SSF53756">
    <property type="entry name" value="UDP-Glycosyltransferase/glycogen phosphorylase"/>
    <property type="match status" value="1"/>
</dbReference>
<evidence type="ECO:0000313" key="3">
    <source>
        <dbReference type="EMBL" id="KXU84134.1"/>
    </source>
</evidence>
<dbReference type="Gene3D" id="3.40.50.2000">
    <property type="entry name" value="Glycogen Phosphorylase B"/>
    <property type="match status" value="2"/>
</dbReference>
<dbReference type="EMBL" id="LRBG01000037">
    <property type="protein sequence ID" value="KXU84134.1"/>
    <property type="molecule type" value="Genomic_DNA"/>
</dbReference>
<evidence type="ECO:0008006" key="5">
    <source>
        <dbReference type="Google" id="ProtNLM"/>
    </source>
</evidence>
<feature type="domain" description="Glycosyltransferase subfamily 4-like N-terminal" evidence="2">
    <location>
        <begin position="14"/>
        <end position="171"/>
    </location>
</feature>
<proteinExistence type="predicted"/>